<comment type="similarity">
    <text evidence="2">Belongs to the RLP family.</text>
</comment>
<evidence type="ECO:0000256" key="8">
    <source>
        <dbReference type="ARBA" id="ARBA00022989"/>
    </source>
</evidence>
<dbReference type="GO" id="GO:0005886">
    <property type="term" value="C:plasma membrane"/>
    <property type="evidence" value="ECO:0007669"/>
    <property type="project" value="UniProtKB-SubCell"/>
</dbReference>
<evidence type="ECO:0000256" key="5">
    <source>
        <dbReference type="ARBA" id="ARBA00022692"/>
    </source>
</evidence>
<accession>A0A7J7KVC3</accession>
<evidence type="ECO:0000256" key="6">
    <source>
        <dbReference type="ARBA" id="ARBA00022729"/>
    </source>
</evidence>
<reference evidence="11 12" key="1">
    <citation type="journal article" date="2020" name="IScience">
        <title>Genome Sequencing of the Endangered Kingdonia uniflora (Circaeasteraceae, Ranunculales) Reveals Potential Mechanisms of Evolutionary Specialization.</title>
        <authorList>
            <person name="Sun Y."/>
            <person name="Deng T."/>
            <person name="Zhang A."/>
            <person name="Moore M.J."/>
            <person name="Landis J.B."/>
            <person name="Lin N."/>
            <person name="Zhang H."/>
            <person name="Zhang X."/>
            <person name="Huang J."/>
            <person name="Zhang X."/>
            <person name="Sun H."/>
            <person name="Wang H."/>
        </authorList>
    </citation>
    <scope>NUCLEOTIDE SEQUENCE [LARGE SCALE GENOMIC DNA]</scope>
    <source>
        <strain evidence="11">TB1705</strain>
        <tissue evidence="11">Leaf</tissue>
    </source>
</reference>
<keyword evidence="6" id="KW-0732">Signal</keyword>
<evidence type="ECO:0000256" key="9">
    <source>
        <dbReference type="ARBA" id="ARBA00023136"/>
    </source>
</evidence>
<dbReference type="Gene3D" id="3.80.10.10">
    <property type="entry name" value="Ribonuclease Inhibitor"/>
    <property type="match status" value="1"/>
</dbReference>
<dbReference type="InterPro" id="IPR001611">
    <property type="entry name" value="Leu-rich_rpt"/>
</dbReference>
<dbReference type="AlphaFoldDB" id="A0A7J7KVC3"/>
<dbReference type="FunFam" id="3.80.10.10:FF:000299">
    <property type="entry name" value="Piriformospora indica-insensitive protein 2"/>
    <property type="match status" value="1"/>
</dbReference>
<dbReference type="PANTHER" id="PTHR48062:SF52">
    <property type="entry name" value="RECEPTOR-LIKE PROTEIN 8-RELATED"/>
    <property type="match status" value="1"/>
</dbReference>
<dbReference type="InterPro" id="IPR051502">
    <property type="entry name" value="RLP_Defense_Trigger"/>
</dbReference>
<dbReference type="PANTHER" id="PTHR48062">
    <property type="entry name" value="RECEPTOR-LIKE PROTEIN 14"/>
    <property type="match status" value="1"/>
</dbReference>
<evidence type="ECO:0000313" key="11">
    <source>
        <dbReference type="EMBL" id="KAF6134313.1"/>
    </source>
</evidence>
<keyword evidence="12" id="KW-1185">Reference proteome</keyword>
<dbReference type="Proteomes" id="UP000541444">
    <property type="component" value="Unassembled WGS sequence"/>
</dbReference>
<keyword evidence="9" id="KW-0472">Membrane</keyword>
<keyword evidence="4" id="KW-0433">Leucine-rich repeat</keyword>
<evidence type="ECO:0000256" key="4">
    <source>
        <dbReference type="ARBA" id="ARBA00022614"/>
    </source>
</evidence>
<evidence type="ECO:0000256" key="1">
    <source>
        <dbReference type="ARBA" id="ARBA00004236"/>
    </source>
</evidence>
<gene>
    <name evidence="11" type="ORF">GIB67_000391</name>
</gene>
<proteinExistence type="inferred from homology"/>
<protein>
    <submittedName>
        <fullName evidence="11">Uncharacterized protein</fullName>
    </submittedName>
</protein>
<dbReference type="InterPro" id="IPR032675">
    <property type="entry name" value="LRR_dom_sf"/>
</dbReference>
<evidence type="ECO:0000256" key="7">
    <source>
        <dbReference type="ARBA" id="ARBA00022737"/>
    </source>
</evidence>
<evidence type="ECO:0000256" key="3">
    <source>
        <dbReference type="ARBA" id="ARBA00022475"/>
    </source>
</evidence>
<dbReference type="GO" id="GO:0012505">
    <property type="term" value="C:endomembrane system"/>
    <property type="evidence" value="ECO:0007669"/>
    <property type="project" value="UniProtKB-SubCell"/>
</dbReference>
<organism evidence="11 12">
    <name type="scientific">Kingdonia uniflora</name>
    <dbReference type="NCBI Taxonomy" id="39325"/>
    <lineage>
        <taxon>Eukaryota</taxon>
        <taxon>Viridiplantae</taxon>
        <taxon>Streptophyta</taxon>
        <taxon>Embryophyta</taxon>
        <taxon>Tracheophyta</taxon>
        <taxon>Spermatophyta</taxon>
        <taxon>Magnoliopsida</taxon>
        <taxon>Ranunculales</taxon>
        <taxon>Circaeasteraceae</taxon>
        <taxon>Kingdonia</taxon>
    </lineage>
</organism>
<name>A0A7J7KVC3_9MAGN</name>
<keyword evidence="5" id="KW-0812">Transmembrane</keyword>
<keyword evidence="7" id="KW-0677">Repeat</keyword>
<dbReference type="SUPFAM" id="SSF52058">
    <property type="entry name" value="L domain-like"/>
    <property type="match status" value="1"/>
</dbReference>
<dbReference type="Pfam" id="PF13855">
    <property type="entry name" value="LRR_8"/>
    <property type="match status" value="1"/>
</dbReference>
<sequence length="208" mass="23012">MNSSSKDNYGLGVGGLAALRDTRACGGNLSELRVLSIPHNAFYGNVPVEIGKLQFLEILELQGNNFSGWIPDQIGNFKSLQVLNLSYNFLSGKIPRELIGFGRIRVIDLSYNKLNGGVNVDHGSEIPVEIGRISELRVLDVSRNSLTDRIPKELAKCRNLSYLVLTNLVDGEFNAFVGGILKKYCCSQIWRFYGLRELTLVALAGYVE</sequence>
<dbReference type="Pfam" id="PF00560">
    <property type="entry name" value="LRR_1"/>
    <property type="match status" value="1"/>
</dbReference>
<evidence type="ECO:0000313" key="12">
    <source>
        <dbReference type="Proteomes" id="UP000541444"/>
    </source>
</evidence>
<comment type="caution">
    <text evidence="11">The sequence shown here is derived from an EMBL/GenBank/DDBJ whole genome shotgun (WGS) entry which is preliminary data.</text>
</comment>
<dbReference type="EMBL" id="JACGCM010002868">
    <property type="protein sequence ID" value="KAF6134313.1"/>
    <property type="molecule type" value="Genomic_DNA"/>
</dbReference>
<evidence type="ECO:0000256" key="10">
    <source>
        <dbReference type="ARBA" id="ARBA00037847"/>
    </source>
</evidence>
<evidence type="ECO:0000256" key="2">
    <source>
        <dbReference type="ARBA" id="ARBA00009592"/>
    </source>
</evidence>
<dbReference type="OrthoDB" id="1422063at2759"/>
<keyword evidence="3" id="KW-1003">Cell membrane</keyword>
<comment type="subcellular location">
    <subcellularLocation>
        <location evidence="1">Cell membrane</location>
    </subcellularLocation>
    <subcellularLocation>
        <location evidence="10">Endomembrane system</location>
        <topology evidence="10">Single-pass membrane protein</topology>
    </subcellularLocation>
</comment>
<keyword evidence="8" id="KW-1133">Transmembrane helix</keyword>